<keyword evidence="4" id="KW-1185">Reference proteome</keyword>
<accession>A0A9W7D2T5</accession>
<feature type="chain" id="PRO_5040728082" evidence="2">
    <location>
        <begin position="17"/>
        <end position="141"/>
    </location>
</feature>
<proteinExistence type="predicted"/>
<protein>
    <submittedName>
        <fullName evidence="3">Unnamed protein product</fullName>
    </submittedName>
</protein>
<reference evidence="3" key="1">
    <citation type="submission" date="2023-04" db="EMBL/GenBank/DDBJ databases">
        <title>Phytophthora fragariaefolia NBRC 109709.</title>
        <authorList>
            <person name="Ichikawa N."/>
            <person name="Sato H."/>
            <person name="Tonouchi N."/>
        </authorList>
    </citation>
    <scope>NUCLEOTIDE SEQUENCE</scope>
    <source>
        <strain evidence="3">NBRC 109709</strain>
    </source>
</reference>
<keyword evidence="1" id="KW-1133">Transmembrane helix</keyword>
<feature type="signal peptide" evidence="2">
    <location>
        <begin position="1"/>
        <end position="16"/>
    </location>
</feature>
<dbReference type="AlphaFoldDB" id="A0A9W7D2T5"/>
<sequence>MFVAILLAVGCSLASCKHRVTSSRVGKALVALGLAMFALASIGWAVAGLVSLPKSHNKVGNAAVYAASCWDDRSGVLTAQWSIAQLLVVGGLLLVTTFCCRVEHFFLAPNAPEFDLMELSPRLTALKTLEQGMVQSNTGPN</sequence>
<evidence type="ECO:0000313" key="3">
    <source>
        <dbReference type="EMBL" id="GMF48663.1"/>
    </source>
</evidence>
<gene>
    <name evidence="3" type="ORF">Pfra01_001890100</name>
</gene>
<name>A0A9W7D2T5_9STRA</name>
<feature type="transmembrane region" description="Helical" evidence="1">
    <location>
        <begin position="30"/>
        <end position="52"/>
    </location>
</feature>
<comment type="caution">
    <text evidence="3">The sequence shown here is derived from an EMBL/GenBank/DDBJ whole genome shotgun (WGS) entry which is preliminary data.</text>
</comment>
<dbReference type="OrthoDB" id="121418at2759"/>
<keyword evidence="1" id="KW-0472">Membrane</keyword>
<organism evidence="3 4">
    <name type="scientific">Phytophthora fragariaefolia</name>
    <dbReference type="NCBI Taxonomy" id="1490495"/>
    <lineage>
        <taxon>Eukaryota</taxon>
        <taxon>Sar</taxon>
        <taxon>Stramenopiles</taxon>
        <taxon>Oomycota</taxon>
        <taxon>Peronosporomycetes</taxon>
        <taxon>Peronosporales</taxon>
        <taxon>Peronosporaceae</taxon>
        <taxon>Phytophthora</taxon>
    </lineage>
</organism>
<dbReference type="Proteomes" id="UP001165121">
    <property type="component" value="Unassembled WGS sequence"/>
</dbReference>
<keyword evidence="2" id="KW-0732">Signal</keyword>
<evidence type="ECO:0000313" key="4">
    <source>
        <dbReference type="Proteomes" id="UP001165121"/>
    </source>
</evidence>
<keyword evidence="1" id="KW-0812">Transmembrane</keyword>
<evidence type="ECO:0000256" key="2">
    <source>
        <dbReference type="SAM" id="SignalP"/>
    </source>
</evidence>
<evidence type="ECO:0000256" key="1">
    <source>
        <dbReference type="SAM" id="Phobius"/>
    </source>
</evidence>
<dbReference type="EMBL" id="BSXT01002391">
    <property type="protein sequence ID" value="GMF48663.1"/>
    <property type="molecule type" value="Genomic_DNA"/>
</dbReference>